<keyword evidence="8" id="KW-1185">Reference proteome</keyword>
<evidence type="ECO:0000256" key="2">
    <source>
        <dbReference type="ARBA" id="ARBA00022729"/>
    </source>
</evidence>
<dbReference type="Pfam" id="PF07940">
    <property type="entry name" value="Hepar_II_III_C"/>
    <property type="match status" value="1"/>
</dbReference>
<dbReference type="Pfam" id="PF05426">
    <property type="entry name" value="Alginate_lyase"/>
    <property type="match status" value="1"/>
</dbReference>
<dbReference type="Gene3D" id="2.70.98.70">
    <property type="match status" value="1"/>
</dbReference>
<gene>
    <name evidence="7" type="ORF">LEM8419_00043</name>
</gene>
<dbReference type="EC" id="4.2.2.26" evidence="7"/>
<dbReference type="InterPro" id="IPR008397">
    <property type="entry name" value="Alginate_lyase_dom"/>
</dbReference>
<feature type="domain" description="Alginate lyase" evidence="5">
    <location>
        <begin position="59"/>
        <end position="276"/>
    </location>
</feature>
<evidence type="ECO:0000256" key="3">
    <source>
        <dbReference type="ARBA" id="ARBA00022764"/>
    </source>
</evidence>
<dbReference type="InterPro" id="IPR008929">
    <property type="entry name" value="Chondroitin_lyas"/>
</dbReference>
<dbReference type="PANTHER" id="PTHR39210">
    <property type="entry name" value="HEPARIN-SULFATE LYASE"/>
    <property type="match status" value="1"/>
</dbReference>
<accession>A0ABM9AWB1</accession>
<evidence type="ECO:0000259" key="5">
    <source>
        <dbReference type="Pfam" id="PF05426"/>
    </source>
</evidence>
<dbReference type="InterPro" id="IPR012480">
    <property type="entry name" value="Hepar_II_III_C"/>
</dbReference>
<dbReference type="Proteomes" id="UP000837803">
    <property type="component" value="Unassembled WGS sequence"/>
</dbReference>
<comment type="caution">
    <text evidence="7">The sequence shown here is derived from an EMBL/GenBank/DDBJ whole genome shotgun (WGS) entry which is preliminary data.</text>
</comment>
<evidence type="ECO:0000313" key="8">
    <source>
        <dbReference type="Proteomes" id="UP000837803"/>
    </source>
</evidence>
<dbReference type="Gene3D" id="1.50.10.100">
    <property type="entry name" value="Chondroitin AC/alginate lyase"/>
    <property type="match status" value="1"/>
</dbReference>
<evidence type="ECO:0000259" key="6">
    <source>
        <dbReference type="Pfam" id="PF07940"/>
    </source>
</evidence>
<feature type="domain" description="Heparinase II/III-like C-terminal" evidence="6">
    <location>
        <begin position="358"/>
        <end position="539"/>
    </location>
</feature>
<name>A0ABM9AWB1_9BACT</name>
<evidence type="ECO:0000256" key="4">
    <source>
        <dbReference type="ARBA" id="ARBA00023239"/>
    </source>
</evidence>
<dbReference type="PANTHER" id="PTHR39210:SF1">
    <property type="entry name" value="HEPARIN-SULFATE LYASE"/>
    <property type="match status" value="1"/>
</dbReference>
<evidence type="ECO:0000313" key="7">
    <source>
        <dbReference type="EMBL" id="CAH0998697.1"/>
    </source>
</evidence>
<organism evidence="7 8">
    <name type="scientific">Neolewinella maritima</name>
    <dbReference type="NCBI Taxonomy" id="1383882"/>
    <lineage>
        <taxon>Bacteria</taxon>
        <taxon>Pseudomonadati</taxon>
        <taxon>Bacteroidota</taxon>
        <taxon>Saprospiria</taxon>
        <taxon>Saprospirales</taxon>
        <taxon>Lewinellaceae</taxon>
        <taxon>Neolewinella</taxon>
    </lineage>
</organism>
<protein>
    <submittedName>
        <fullName evidence="7">Alginate lyase</fullName>
        <ecNumber evidence="7">4.2.2.26</ecNumber>
    </submittedName>
</protein>
<keyword evidence="4 7" id="KW-0456">Lyase</keyword>
<keyword evidence="2" id="KW-0732">Signal</keyword>
<reference evidence="7" key="1">
    <citation type="submission" date="2021-12" db="EMBL/GenBank/DDBJ databases">
        <authorList>
            <person name="Rodrigo-Torres L."/>
            <person name="Arahal R. D."/>
            <person name="Lucena T."/>
        </authorList>
    </citation>
    <scope>NUCLEOTIDE SEQUENCE</scope>
    <source>
        <strain evidence="7">CECT 8419</strain>
    </source>
</reference>
<sequence>MLSAQTDYPPLFAEALARTQVQVDGAMERGFLVPTPVDMAGGYTHEVHKQNWKTLSGAGAIYRLTGDTTYAAIVRDGLLAYAEVYRDWPTHPTARSYATGKVFWQCLNDANWLVYVSEAYADVYDWLEPSVRSRINAELFRPMADFLSLENPQFFNRIHNHSTWGNAAVGMIGLVMDDEELVQRALYGIPATELPEDLRDDDSGKIMSETGRAGFLAQLDLSFSPDGYFTEGPYYLRYALSPFLLFGRMLADKRPELNNLAYRDSILGKAIDALLLQADPLGDFYPLNDSQKGMSLYAPEVVKTVDYGYYLYGQDPTLLSLAIEQGSVTLDAAGLAVATAVAAGKAQPFRPGSVAFTDGPDGQEGGVGILRAYGDGEERTGLVMKYSAQGMGHGHFDKLSYSLYDGTGEVIQDYGAARWVNIDQKGGGRYLPENQTWAKQTVAHNTLVVDRTSHYQGDIRIAENFHPDLYAWDGDGDSLQLVSAVATDAYPGRRLHRSQWLLTDSLFDHPLLIDLFRVTGDTAGVYELPTWYQGQLLAADFDYTTIDTLTAMGADHGYQHLLTEARGYPEAGTATVQWFGRGRFYTQTMITQPGDELLFVRPGANDPNFNLRRDPGFLLRREGPASTTFLAVLEAHGSYDPRVEVAERPFGSISGLHLIQDDSDYTALRFTHRDGAQWTLLLSNHDASPESIHELILDDTTYRWEGVHHLIKTNDASE</sequence>
<keyword evidence="3" id="KW-0574">Periplasm</keyword>
<dbReference type="EMBL" id="CAKLPZ010000001">
    <property type="protein sequence ID" value="CAH0998697.1"/>
    <property type="molecule type" value="Genomic_DNA"/>
</dbReference>
<evidence type="ECO:0000256" key="1">
    <source>
        <dbReference type="ARBA" id="ARBA00004418"/>
    </source>
</evidence>
<proteinExistence type="predicted"/>
<dbReference type="GO" id="GO:0052764">
    <property type="term" value="F:exo-oligoalginate lyase activity"/>
    <property type="evidence" value="ECO:0007669"/>
    <property type="project" value="UniProtKB-EC"/>
</dbReference>
<dbReference type="SUPFAM" id="SSF48230">
    <property type="entry name" value="Chondroitin AC/alginate lyase"/>
    <property type="match status" value="1"/>
</dbReference>
<comment type="subcellular location">
    <subcellularLocation>
        <location evidence="1">Periplasm</location>
    </subcellularLocation>
</comment>